<dbReference type="PRINTS" id="PR00778">
    <property type="entry name" value="HTHARSR"/>
</dbReference>
<dbReference type="InterPro" id="IPR001845">
    <property type="entry name" value="HTH_ArsR_DNA-bd_dom"/>
</dbReference>
<dbReference type="Proteomes" id="UP000031030">
    <property type="component" value="Unassembled WGS sequence"/>
</dbReference>
<dbReference type="CDD" id="cd00090">
    <property type="entry name" value="HTH_ARSR"/>
    <property type="match status" value="1"/>
</dbReference>
<dbReference type="GO" id="GO:0003700">
    <property type="term" value="F:DNA-binding transcription factor activity"/>
    <property type="evidence" value="ECO:0007669"/>
    <property type="project" value="InterPro"/>
</dbReference>
<reference evidence="2 3" key="1">
    <citation type="submission" date="2014-11" db="EMBL/GenBank/DDBJ databases">
        <title>Genome sequence of Microbacterium mangrovi MUSC 115(T).</title>
        <authorList>
            <person name="Lee L.-H."/>
        </authorList>
    </citation>
    <scope>NUCLEOTIDE SEQUENCE [LARGE SCALE GENOMIC DNA]</scope>
    <source>
        <strain evidence="2 3">MUSC 115</strain>
    </source>
</reference>
<feature type="domain" description="HTH arsR-type" evidence="1">
    <location>
        <begin position="1"/>
        <end position="88"/>
    </location>
</feature>
<dbReference type="PANTHER" id="PTHR38600:SF1">
    <property type="entry name" value="TRANSCRIPTIONAL REGULATORY PROTEIN"/>
    <property type="match status" value="1"/>
</dbReference>
<protein>
    <submittedName>
        <fullName evidence="2">ArsR family transcriptional regulator</fullName>
    </submittedName>
</protein>
<keyword evidence="3" id="KW-1185">Reference proteome</keyword>
<accession>A0A0B2A3C6</accession>
<dbReference type="STRING" id="1348253.LK09_17275"/>
<name>A0A0B2A3C6_9MICO</name>
<proteinExistence type="predicted"/>
<dbReference type="SMART" id="SM00418">
    <property type="entry name" value="HTH_ARSR"/>
    <property type="match status" value="1"/>
</dbReference>
<dbReference type="InterPro" id="IPR036388">
    <property type="entry name" value="WH-like_DNA-bd_sf"/>
</dbReference>
<dbReference type="SUPFAM" id="SSF46785">
    <property type="entry name" value="Winged helix' DNA-binding domain"/>
    <property type="match status" value="1"/>
</dbReference>
<dbReference type="Gene3D" id="1.10.10.10">
    <property type="entry name" value="Winged helix-like DNA-binding domain superfamily/Winged helix DNA-binding domain"/>
    <property type="match status" value="1"/>
</dbReference>
<sequence length="109" mass="12480">MPMDAFGALANPVRRQILIALRDDPLPAGELAALFDLSRPAVSEHLQVLRDARLVSERRDGRRRIYRLEAEPLAEIDEWLHPFEKYWRGRLTALAAVLDDLEPDPQETP</sequence>
<dbReference type="Pfam" id="PF01022">
    <property type="entry name" value="HTH_5"/>
    <property type="match status" value="1"/>
</dbReference>
<dbReference type="EMBL" id="JTDK01000017">
    <property type="protein sequence ID" value="KHK96083.1"/>
    <property type="molecule type" value="Genomic_DNA"/>
</dbReference>
<dbReference type="PANTHER" id="PTHR38600">
    <property type="entry name" value="TRANSCRIPTIONAL REGULATORY PROTEIN"/>
    <property type="match status" value="1"/>
</dbReference>
<dbReference type="InterPro" id="IPR011991">
    <property type="entry name" value="ArsR-like_HTH"/>
</dbReference>
<comment type="caution">
    <text evidence="2">The sequence shown here is derived from an EMBL/GenBank/DDBJ whole genome shotgun (WGS) entry which is preliminary data.</text>
</comment>
<evidence type="ECO:0000313" key="2">
    <source>
        <dbReference type="EMBL" id="KHK96083.1"/>
    </source>
</evidence>
<dbReference type="InterPro" id="IPR036390">
    <property type="entry name" value="WH_DNA-bd_sf"/>
</dbReference>
<evidence type="ECO:0000259" key="1">
    <source>
        <dbReference type="PROSITE" id="PS50987"/>
    </source>
</evidence>
<dbReference type="NCBIfam" id="NF033788">
    <property type="entry name" value="HTH_metalloreg"/>
    <property type="match status" value="1"/>
</dbReference>
<gene>
    <name evidence="2" type="ORF">LK09_17275</name>
</gene>
<evidence type="ECO:0000313" key="3">
    <source>
        <dbReference type="Proteomes" id="UP000031030"/>
    </source>
</evidence>
<dbReference type="OrthoDB" id="3628603at2"/>
<dbReference type="PROSITE" id="PS50987">
    <property type="entry name" value="HTH_ARSR_2"/>
    <property type="match status" value="1"/>
</dbReference>
<organism evidence="2 3">
    <name type="scientific">Microbacterium mangrovi</name>
    <dbReference type="NCBI Taxonomy" id="1348253"/>
    <lineage>
        <taxon>Bacteria</taxon>
        <taxon>Bacillati</taxon>
        <taxon>Actinomycetota</taxon>
        <taxon>Actinomycetes</taxon>
        <taxon>Micrococcales</taxon>
        <taxon>Microbacteriaceae</taxon>
        <taxon>Microbacterium</taxon>
    </lineage>
</organism>
<dbReference type="RefSeq" id="WP_039402317.1">
    <property type="nucleotide sequence ID" value="NZ_JTDK01000017.1"/>
</dbReference>
<dbReference type="AlphaFoldDB" id="A0A0B2A3C6"/>